<sequence>MRRLKRYYWKPFFWSKAYAVISVGGRAPLAKLVEYISSQDKLPNAVSVALIYCC</sequence>
<feature type="domain" description="Transposase IS200-like" evidence="1">
    <location>
        <begin position="4"/>
        <end position="39"/>
    </location>
</feature>
<dbReference type="AlphaFoldDB" id="A0A6B3NPT6"/>
<dbReference type="SUPFAM" id="SSF143422">
    <property type="entry name" value="Transposase IS200-like"/>
    <property type="match status" value="1"/>
</dbReference>
<evidence type="ECO:0000259" key="1">
    <source>
        <dbReference type="Pfam" id="PF01797"/>
    </source>
</evidence>
<dbReference type="InterPro" id="IPR002686">
    <property type="entry name" value="Transposase_17"/>
</dbReference>
<dbReference type="EMBL" id="JAAHFQ010000844">
    <property type="protein sequence ID" value="NER31521.1"/>
    <property type="molecule type" value="Genomic_DNA"/>
</dbReference>
<dbReference type="InterPro" id="IPR036515">
    <property type="entry name" value="Transposase_17_sf"/>
</dbReference>
<name>A0A6B3NPT6_9CYAN</name>
<evidence type="ECO:0000313" key="2">
    <source>
        <dbReference type="EMBL" id="NER31521.1"/>
    </source>
</evidence>
<protein>
    <recommendedName>
        <fullName evidence="1">Transposase IS200-like domain-containing protein</fullName>
    </recommendedName>
</protein>
<dbReference type="GO" id="GO:0004803">
    <property type="term" value="F:transposase activity"/>
    <property type="evidence" value="ECO:0007669"/>
    <property type="project" value="InterPro"/>
</dbReference>
<dbReference type="GO" id="GO:0003677">
    <property type="term" value="F:DNA binding"/>
    <property type="evidence" value="ECO:0007669"/>
    <property type="project" value="InterPro"/>
</dbReference>
<gene>
    <name evidence="2" type="ORF">F6J89_28865</name>
</gene>
<proteinExistence type="predicted"/>
<reference evidence="2" key="1">
    <citation type="submission" date="2019-11" db="EMBL/GenBank/DDBJ databases">
        <title>Genomic insights into an expanded diversity of filamentous marine cyanobacteria reveals the extraordinary biosynthetic potential of Moorea and Okeania.</title>
        <authorList>
            <person name="Ferreira Leao T."/>
            <person name="Wang M."/>
            <person name="Moss N."/>
            <person name="Da Silva R."/>
            <person name="Sanders J."/>
            <person name="Nurk S."/>
            <person name="Gurevich A."/>
            <person name="Humphrey G."/>
            <person name="Reher R."/>
            <person name="Zhu Q."/>
            <person name="Belda-Ferre P."/>
            <person name="Glukhov E."/>
            <person name="Rex R."/>
            <person name="Dorrestein P.C."/>
            <person name="Knight R."/>
            <person name="Pevzner P."/>
            <person name="Gerwick W.H."/>
            <person name="Gerwick L."/>
        </authorList>
    </citation>
    <scope>NUCLEOTIDE SEQUENCE</scope>
    <source>
        <strain evidence="2">SIO1C4</strain>
    </source>
</reference>
<dbReference type="Gene3D" id="3.30.70.1290">
    <property type="entry name" value="Transposase IS200-like"/>
    <property type="match status" value="1"/>
</dbReference>
<organism evidence="2">
    <name type="scientific">Symploca sp. SIO1C4</name>
    <dbReference type="NCBI Taxonomy" id="2607765"/>
    <lineage>
        <taxon>Bacteria</taxon>
        <taxon>Bacillati</taxon>
        <taxon>Cyanobacteriota</taxon>
        <taxon>Cyanophyceae</taxon>
        <taxon>Coleofasciculales</taxon>
        <taxon>Coleofasciculaceae</taxon>
        <taxon>Symploca</taxon>
    </lineage>
</organism>
<comment type="caution">
    <text evidence="2">The sequence shown here is derived from an EMBL/GenBank/DDBJ whole genome shotgun (WGS) entry which is preliminary data.</text>
</comment>
<dbReference type="Pfam" id="PF01797">
    <property type="entry name" value="Y1_Tnp"/>
    <property type="match status" value="1"/>
</dbReference>
<dbReference type="GO" id="GO:0006313">
    <property type="term" value="P:DNA transposition"/>
    <property type="evidence" value="ECO:0007669"/>
    <property type="project" value="InterPro"/>
</dbReference>
<accession>A0A6B3NPT6</accession>